<feature type="region of interest" description="Disordered" evidence="1">
    <location>
        <begin position="233"/>
        <end position="255"/>
    </location>
</feature>
<name>A0A8W8J5C2_MAGGI</name>
<evidence type="ECO:0000313" key="3">
    <source>
        <dbReference type="EnsemblMetazoa" id="G16808.1:cds"/>
    </source>
</evidence>
<dbReference type="EnsemblMetazoa" id="G16808.1">
    <property type="protein sequence ID" value="G16808.1:cds"/>
    <property type="gene ID" value="G16808"/>
</dbReference>
<keyword evidence="2" id="KW-0472">Membrane</keyword>
<organism evidence="3 4">
    <name type="scientific">Magallana gigas</name>
    <name type="common">Pacific oyster</name>
    <name type="synonym">Crassostrea gigas</name>
    <dbReference type="NCBI Taxonomy" id="29159"/>
    <lineage>
        <taxon>Eukaryota</taxon>
        <taxon>Metazoa</taxon>
        <taxon>Spiralia</taxon>
        <taxon>Lophotrochozoa</taxon>
        <taxon>Mollusca</taxon>
        <taxon>Bivalvia</taxon>
        <taxon>Autobranchia</taxon>
        <taxon>Pteriomorphia</taxon>
        <taxon>Ostreida</taxon>
        <taxon>Ostreoidea</taxon>
        <taxon>Ostreidae</taxon>
        <taxon>Magallana</taxon>
    </lineage>
</organism>
<dbReference type="Proteomes" id="UP000005408">
    <property type="component" value="Unassembled WGS sequence"/>
</dbReference>
<proteinExistence type="predicted"/>
<keyword evidence="2" id="KW-0812">Transmembrane</keyword>
<accession>A0A8W8J5C2</accession>
<evidence type="ECO:0000256" key="2">
    <source>
        <dbReference type="SAM" id="Phobius"/>
    </source>
</evidence>
<reference evidence="3" key="1">
    <citation type="submission" date="2022-08" db="UniProtKB">
        <authorList>
            <consortium name="EnsemblMetazoa"/>
        </authorList>
    </citation>
    <scope>IDENTIFICATION</scope>
    <source>
        <strain evidence="3">05x7-T-G4-1.051#20</strain>
    </source>
</reference>
<keyword evidence="4" id="KW-1185">Reference proteome</keyword>
<sequence length="389" mass="44351">MDGHCRHQYYVIGTLCFVLILSIIFLLIWKCRKRKFKCGSVLCCSVKYEVHELPSKTSRDNPVYGHPNMESVPVEEATAGCEIYQCQEEILNNDQKRLLRLCTVHKSTQTISGTWIYENYYHHQTLAGVTGRIGYDATDGFRKNVSMEYDYDYASNHETTRPMDDQRQSTYAYNIRQSRRYKTSYHTSRSLGDLPPLGGREKLSSLALDINDPVYYIDPNQCNSYLPPETASVPCFDAGSDSDDSGESDNNGDSHKMYLDETLLGYVDTLRRNHELYIQKYKSDGHKKVCSKTISCDISTKPRLKRANTGVLKLLEMERTKVHHALSVPVNTDASSVVSNCYFNTSPIRHKTPPSYRSSPQSCRRAPPCHTATTPRPCLTEEDYLKILS</sequence>
<dbReference type="OrthoDB" id="6206198at2759"/>
<protein>
    <submittedName>
        <fullName evidence="3">Uncharacterized protein</fullName>
    </submittedName>
</protein>
<keyword evidence="2" id="KW-1133">Transmembrane helix</keyword>
<evidence type="ECO:0000256" key="1">
    <source>
        <dbReference type="SAM" id="MobiDB-lite"/>
    </source>
</evidence>
<feature type="transmembrane region" description="Helical" evidence="2">
    <location>
        <begin position="9"/>
        <end position="29"/>
    </location>
</feature>
<dbReference type="AlphaFoldDB" id="A0A8W8J5C2"/>
<evidence type="ECO:0000313" key="4">
    <source>
        <dbReference type="Proteomes" id="UP000005408"/>
    </source>
</evidence>